<dbReference type="InterPro" id="IPR050090">
    <property type="entry name" value="Tyrosine_recombinase_XerCD"/>
</dbReference>
<evidence type="ECO:0000256" key="4">
    <source>
        <dbReference type="ARBA" id="ARBA00023172"/>
    </source>
</evidence>
<evidence type="ECO:0000256" key="3">
    <source>
        <dbReference type="ARBA" id="ARBA00023125"/>
    </source>
</evidence>
<evidence type="ECO:0000313" key="9">
    <source>
        <dbReference type="Proteomes" id="UP000618952"/>
    </source>
</evidence>
<dbReference type="PANTHER" id="PTHR30349">
    <property type="entry name" value="PHAGE INTEGRASE-RELATED"/>
    <property type="match status" value="1"/>
</dbReference>
<sequence length="419" mass="48972">MQDLLSILFYIRKKGVSDPSQAIIYLRITYNGKRAEVSTMRKVAISKWNAKANKVIGYTPEAKQTNRQLDFIKNRIYDIHQKFLNDGNNYISAKGIRDEFIGANTNKKLIMEMFNEHNQRMEKLVGREFSFRTLQRYKTTKKHLQKFMISNYNSEDLSLNKIDVKFINSFIYFLKAELELSHNSALKYIAYLKKLIRQAYANGWIDKDPFYNFKLRPKSIDKEFLNKEEINTLMERQFSISRLEQVRDVFIFSCYTGLAYIDVAKLHANDIVIGIDGKRWIKLKRTKTKSLSSIPLLPIAERIIAKYSSLHRDKYQLLPVYSNQKTNGYLKEIADLCGITKNLTFHVARHTFATTITLSNGVPIESVSKMLGHKSLKTTQHYAKILDTKLAEDMNKLQLRFEDKNNSSELKKTREKVHF</sequence>
<dbReference type="PROSITE" id="PS51900">
    <property type="entry name" value="CB"/>
    <property type="match status" value="1"/>
</dbReference>
<dbReference type="PANTHER" id="PTHR30349:SF64">
    <property type="entry name" value="PROPHAGE INTEGRASE INTD-RELATED"/>
    <property type="match status" value="1"/>
</dbReference>
<gene>
    <name evidence="8" type="ORF">H4O18_13915</name>
</gene>
<dbReference type="InterPro" id="IPR035386">
    <property type="entry name" value="Arm-DNA-bind_5"/>
</dbReference>
<evidence type="ECO:0000256" key="2">
    <source>
        <dbReference type="ARBA" id="ARBA00022908"/>
    </source>
</evidence>
<dbReference type="RefSeq" id="WP_187585596.1">
    <property type="nucleotide sequence ID" value="NZ_JACLHY010000014.1"/>
</dbReference>
<protein>
    <submittedName>
        <fullName evidence="8">Site-specific integrase</fullName>
    </submittedName>
</protein>
<keyword evidence="4" id="KW-0233">DNA recombination</keyword>
<evidence type="ECO:0000259" key="7">
    <source>
        <dbReference type="PROSITE" id="PS51900"/>
    </source>
</evidence>
<feature type="domain" description="Core-binding (CB)" evidence="7">
    <location>
        <begin position="112"/>
        <end position="200"/>
    </location>
</feature>
<dbReference type="Gene3D" id="1.10.443.10">
    <property type="entry name" value="Intergrase catalytic core"/>
    <property type="match status" value="1"/>
</dbReference>
<keyword evidence="9" id="KW-1185">Reference proteome</keyword>
<dbReference type="InterPro" id="IPR011010">
    <property type="entry name" value="DNA_brk_join_enz"/>
</dbReference>
<evidence type="ECO:0000256" key="1">
    <source>
        <dbReference type="ARBA" id="ARBA00008857"/>
    </source>
</evidence>
<dbReference type="InterPro" id="IPR002104">
    <property type="entry name" value="Integrase_catalytic"/>
</dbReference>
<reference evidence="8 9" key="1">
    <citation type="submission" date="2020-08" db="EMBL/GenBank/DDBJ databases">
        <title>Arenibacter gaetbuli sp. nov., isolated from a sand dune.</title>
        <authorList>
            <person name="Park S."/>
            <person name="Yoon J.-H."/>
        </authorList>
    </citation>
    <scope>NUCLEOTIDE SEQUENCE [LARGE SCALE GENOMIC DNA]</scope>
    <source>
        <strain evidence="8 9">BSSL-BM3</strain>
    </source>
</reference>
<dbReference type="Proteomes" id="UP000618952">
    <property type="component" value="Unassembled WGS sequence"/>
</dbReference>
<keyword evidence="2" id="KW-0229">DNA integration</keyword>
<name>A0ABR7QPJ1_9FLAO</name>
<dbReference type="Pfam" id="PF13102">
    <property type="entry name" value="Phage_int_SAM_5"/>
    <property type="match status" value="1"/>
</dbReference>
<proteinExistence type="inferred from homology"/>
<evidence type="ECO:0000259" key="6">
    <source>
        <dbReference type="PROSITE" id="PS51898"/>
    </source>
</evidence>
<dbReference type="InterPro" id="IPR013762">
    <property type="entry name" value="Integrase-like_cat_sf"/>
</dbReference>
<dbReference type="InterPro" id="IPR010998">
    <property type="entry name" value="Integrase_recombinase_N"/>
</dbReference>
<evidence type="ECO:0000313" key="8">
    <source>
        <dbReference type="EMBL" id="MBC8769093.1"/>
    </source>
</evidence>
<dbReference type="InterPro" id="IPR025269">
    <property type="entry name" value="SAM-like_dom"/>
</dbReference>
<accession>A0ABR7QPJ1</accession>
<dbReference type="CDD" id="cd01185">
    <property type="entry name" value="INTN1_C_like"/>
    <property type="match status" value="1"/>
</dbReference>
<dbReference type="SUPFAM" id="SSF56349">
    <property type="entry name" value="DNA breaking-rejoining enzymes"/>
    <property type="match status" value="1"/>
</dbReference>
<organism evidence="8 9">
    <name type="scientific">Arenibacter arenosicollis</name>
    <dbReference type="NCBI Taxonomy" id="2762274"/>
    <lineage>
        <taxon>Bacteria</taxon>
        <taxon>Pseudomonadati</taxon>
        <taxon>Bacteroidota</taxon>
        <taxon>Flavobacteriia</taxon>
        <taxon>Flavobacteriales</taxon>
        <taxon>Flavobacteriaceae</taxon>
        <taxon>Arenibacter</taxon>
    </lineage>
</organism>
<evidence type="ECO:0000256" key="5">
    <source>
        <dbReference type="PROSITE-ProRule" id="PRU01248"/>
    </source>
</evidence>
<dbReference type="InterPro" id="IPR044068">
    <property type="entry name" value="CB"/>
</dbReference>
<keyword evidence="3 5" id="KW-0238">DNA-binding</keyword>
<comment type="caution">
    <text evidence="8">The sequence shown here is derived from an EMBL/GenBank/DDBJ whole genome shotgun (WGS) entry which is preliminary data.</text>
</comment>
<dbReference type="Gene3D" id="1.10.150.130">
    <property type="match status" value="1"/>
</dbReference>
<comment type="similarity">
    <text evidence="1">Belongs to the 'phage' integrase family.</text>
</comment>
<feature type="domain" description="Tyr recombinase" evidence="6">
    <location>
        <begin position="220"/>
        <end position="395"/>
    </location>
</feature>
<dbReference type="PROSITE" id="PS51898">
    <property type="entry name" value="TYR_RECOMBINASE"/>
    <property type="match status" value="1"/>
</dbReference>
<dbReference type="EMBL" id="JACLHY010000014">
    <property type="protein sequence ID" value="MBC8769093.1"/>
    <property type="molecule type" value="Genomic_DNA"/>
</dbReference>
<dbReference type="Pfam" id="PF17293">
    <property type="entry name" value="Arm-DNA-bind_5"/>
    <property type="match status" value="1"/>
</dbReference>
<dbReference type="Pfam" id="PF00589">
    <property type="entry name" value="Phage_integrase"/>
    <property type="match status" value="1"/>
</dbReference>